<dbReference type="InParanoid" id="E0VSK7"/>
<dbReference type="EMBL" id="AAZO01005143">
    <property type="status" value="NOT_ANNOTATED_CDS"/>
    <property type="molecule type" value="Genomic_DNA"/>
</dbReference>
<comment type="similarity">
    <text evidence="4">Belongs to the ACTMAP family.</text>
</comment>
<evidence type="ECO:0000256" key="3">
    <source>
        <dbReference type="ARBA" id="ARBA00022801"/>
    </source>
</evidence>
<protein>
    <recommendedName>
        <fullName evidence="5">Actin maturation protease</fullName>
    </recommendedName>
    <alternativeName>
        <fullName evidence="6">Actin aminopeptidase ACTMAP</fullName>
    </alternativeName>
</protein>
<dbReference type="GO" id="GO:0004177">
    <property type="term" value="F:aminopeptidase activity"/>
    <property type="evidence" value="ECO:0007669"/>
    <property type="project" value="UniProtKB-KW"/>
</dbReference>
<keyword evidence="3" id="KW-0378">Hydrolase</keyword>
<organism>
    <name type="scientific">Pediculus humanus subsp. corporis</name>
    <name type="common">Body louse</name>
    <dbReference type="NCBI Taxonomy" id="121224"/>
    <lineage>
        <taxon>Eukaryota</taxon>
        <taxon>Metazoa</taxon>
        <taxon>Ecdysozoa</taxon>
        <taxon>Arthropoda</taxon>
        <taxon>Hexapoda</taxon>
        <taxon>Insecta</taxon>
        <taxon>Pterygota</taxon>
        <taxon>Neoptera</taxon>
        <taxon>Paraneoptera</taxon>
        <taxon>Psocodea</taxon>
        <taxon>Troctomorpha</taxon>
        <taxon>Phthiraptera</taxon>
        <taxon>Anoplura</taxon>
        <taxon>Pediculidae</taxon>
        <taxon>Pediculus</taxon>
    </lineage>
</organism>
<dbReference type="CTD" id="8234480"/>
<gene>
    <name evidence="9" type="primary">8234480</name>
    <name evidence="8" type="ORF">Phum_PHUM420110</name>
</gene>
<reference evidence="8" key="2">
    <citation type="submission" date="2007-04" db="EMBL/GenBank/DDBJ databases">
        <title>The genome of the human body louse.</title>
        <authorList>
            <consortium name="The Human Body Louse Genome Consortium"/>
            <person name="Kirkness E."/>
            <person name="Walenz B."/>
            <person name="Hass B."/>
            <person name="Bruggner R."/>
            <person name="Strausberg R."/>
        </authorList>
    </citation>
    <scope>NUCLEOTIDE SEQUENCE</scope>
    <source>
        <strain evidence="8">USDA</strain>
    </source>
</reference>
<dbReference type="Pfam" id="PF21646">
    <property type="entry name" value="ACTMAP-like_C"/>
    <property type="match status" value="1"/>
</dbReference>
<dbReference type="RefSeq" id="XP_002429101.1">
    <property type="nucleotide sequence ID" value="XM_002429056.1"/>
</dbReference>
<reference evidence="9" key="3">
    <citation type="submission" date="2021-02" db="UniProtKB">
        <authorList>
            <consortium name="EnsemblMetazoa"/>
        </authorList>
    </citation>
    <scope>IDENTIFICATION</scope>
    <source>
        <strain evidence="9">USDA</strain>
    </source>
</reference>
<evidence type="ECO:0000256" key="4">
    <source>
        <dbReference type="ARBA" id="ARBA00034725"/>
    </source>
</evidence>
<keyword evidence="2" id="KW-0645">Protease</keyword>
<dbReference type="InterPro" id="IPR040043">
    <property type="entry name" value="ACTMAP"/>
</dbReference>
<evidence type="ECO:0000313" key="10">
    <source>
        <dbReference type="Proteomes" id="UP000009046"/>
    </source>
</evidence>
<dbReference type="STRING" id="121224.E0VSK7"/>
<evidence type="ECO:0000256" key="7">
    <source>
        <dbReference type="ARBA" id="ARBA00049041"/>
    </source>
</evidence>
<dbReference type="FunCoup" id="E0VSK7">
    <property type="interactions" value="20"/>
</dbReference>
<dbReference type="EMBL" id="DS235751">
    <property type="protein sequence ID" value="EEB16363.1"/>
    <property type="molecule type" value="Genomic_DNA"/>
</dbReference>
<reference evidence="8" key="1">
    <citation type="submission" date="2007-04" db="EMBL/GenBank/DDBJ databases">
        <title>Annotation of Pediculus humanus corporis strain USDA.</title>
        <authorList>
            <person name="Kirkness E."/>
            <person name="Hannick L."/>
            <person name="Hass B."/>
            <person name="Bruggner R."/>
            <person name="Lawson D."/>
            <person name="Bidwell S."/>
            <person name="Joardar V."/>
            <person name="Caler E."/>
            <person name="Walenz B."/>
            <person name="Inman J."/>
            <person name="Schobel S."/>
            <person name="Galinsky K."/>
            <person name="Amedeo P."/>
            <person name="Strausberg R."/>
        </authorList>
    </citation>
    <scope>NUCLEOTIDE SEQUENCE</scope>
    <source>
        <strain evidence="8">USDA</strain>
    </source>
</reference>
<evidence type="ECO:0000256" key="2">
    <source>
        <dbReference type="ARBA" id="ARBA00022670"/>
    </source>
</evidence>
<keyword evidence="10" id="KW-1185">Reference proteome</keyword>
<accession>E0VSK7</accession>
<evidence type="ECO:0000313" key="8">
    <source>
        <dbReference type="EMBL" id="EEB16363.1"/>
    </source>
</evidence>
<dbReference type="HOGENOM" id="CLU_077492_1_0_1"/>
<sequence>MSTLENFKIIPCPPPLPSLSALQNVKDNYNQHETIILPAEKEIDLILERILEKEKLENIFFKCNVFLEPQIQVGPKCGLTALSIATSITSNSTNVDKIFQKALELGYTKQGEIFKVEYLANLAEICCGLKARVIENGLNSHLNCIIYNLLNKNLLLVPYDSDCNHSPCCKKGYKAHWAVISGFVILSDNKNQNDSNESPDSVILESFCDLPLCECITKNPLNKNEILQLNSDCGKIIISKNSHFHNTNKFERGKIYLIGRQGKSKHIGIWPFDELSKSNDNLIYFSNKRNNNDFVIPEGGPAQEIS</sequence>
<proteinExistence type="inferred from homology"/>
<dbReference type="VEuPathDB" id="VectorBase:PHUM420110"/>
<dbReference type="EnsemblMetazoa" id="PHUM420110-RA">
    <property type="protein sequence ID" value="PHUM420110-PA"/>
    <property type="gene ID" value="PHUM420110"/>
</dbReference>
<dbReference type="GeneID" id="8234480"/>
<dbReference type="OrthoDB" id="198816at2759"/>
<dbReference type="GO" id="GO:0006508">
    <property type="term" value="P:proteolysis"/>
    <property type="evidence" value="ECO:0007669"/>
    <property type="project" value="UniProtKB-KW"/>
</dbReference>
<dbReference type="PANTHER" id="PTHR28631">
    <property type="entry name" value="UPF0692 PROTEIN C19ORF54"/>
    <property type="match status" value="1"/>
</dbReference>
<name>E0VSK7_PEDHC</name>
<comment type="catalytic activity">
    <reaction evidence="7">
        <text>N-terminal N(alpha)-acetyl-L-cysteinyl-L-aspartyl-[protein] + H2O = N-terminal L-aspartyl-[protein] + N-acetyl-L-cysteine</text>
        <dbReference type="Rhea" id="RHEA:74579"/>
        <dbReference type="Rhea" id="RHEA-COMP:12669"/>
        <dbReference type="Rhea" id="RHEA-COMP:18395"/>
        <dbReference type="ChEBI" id="CHEBI:15377"/>
        <dbReference type="ChEBI" id="CHEBI:64720"/>
        <dbReference type="ChEBI" id="CHEBI:78236"/>
        <dbReference type="ChEBI" id="CHEBI:193599"/>
    </reaction>
    <physiologicalReaction direction="left-to-right" evidence="7">
        <dbReference type="Rhea" id="RHEA:74580"/>
    </physiologicalReaction>
</comment>
<evidence type="ECO:0000256" key="1">
    <source>
        <dbReference type="ARBA" id="ARBA00022438"/>
    </source>
</evidence>
<dbReference type="KEGG" id="phu:Phum_PHUM420110"/>
<evidence type="ECO:0000256" key="5">
    <source>
        <dbReference type="ARBA" id="ARBA00034848"/>
    </source>
</evidence>
<evidence type="ECO:0000256" key="6">
    <source>
        <dbReference type="ARBA" id="ARBA00034908"/>
    </source>
</evidence>
<dbReference type="eggNOG" id="ENOG502QQQD">
    <property type="taxonomic scope" value="Eukaryota"/>
</dbReference>
<dbReference type="PANTHER" id="PTHR28631:SF1">
    <property type="entry name" value="ACTIN MATURATION PROTEASE"/>
    <property type="match status" value="1"/>
</dbReference>
<dbReference type="AlphaFoldDB" id="E0VSK7"/>
<keyword evidence="1" id="KW-0031">Aminopeptidase</keyword>
<dbReference type="Proteomes" id="UP000009046">
    <property type="component" value="Unassembled WGS sequence"/>
</dbReference>
<evidence type="ECO:0000313" key="9">
    <source>
        <dbReference type="EnsemblMetazoa" id="PHUM420110-PA"/>
    </source>
</evidence>
<dbReference type="OMA" id="ANYEPCM"/>